<sequence length="43" mass="5067">MMASAQLFKFFYDYHIRSIFLASNIYGDLVFTSHTDKLITAWC</sequence>
<organism evidence="1">
    <name type="scientific">Hordeum vulgare subsp. vulgare</name>
    <name type="common">Domesticated barley</name>
    <dbReference type="NCBI Taxonomy" id="112509"/>
    <lineage>
        <taxon>Eukaryota</taxon>
        <taxon>Viridiplantae</taxon>
        <taxon>Streptophyta</taxon>
        <taxon>Embryophyta</taxon>
        <taxon>Tracheophyta</taxon>
        <taxon>Spermatophyta</taxon>
        <taxon>Magnoliopsida</taxon>
        <taxon>Liliopsida</taxon>
        <taxon>Poales</taxon>
        <taxon>Poaceae</taxon>
        <taxon>BOP clade</taxon>
        <taxon>Pooideae</taxon>
        <taxon>Triticodae</taxon>
        <taxon>Triticeae</taxon>
        <taxon>Hordeinae</taxon>
        <taxon>Hordeum</taxon>
    </lineage>
</organism>
<reference evidence="1" key="1">
    <citation type="journal article" date="2011" name="Plant Physiol.">
        <title>Comprehensive sequence analysis of 24,783 barley full-length cDNAs derived from 12 clone libraries.</title>
        <authorList>
            <person name="Matsumoto T."/>
            <person name="Tanaka T."/>
            <person name="Sakai H."/>
            <person name="Amano N."/>
            <person name="Kanamori H."/>
            <person name="Kurita K."/>
            <person name="Kikuta A."/>
            <person name="Kamiya K."/>
            <person name="Yamamoto M."/>
            <person name="Ikawa H."/>
            <person name="Fujii N."/>
            <person name="Hori K."/>
            <person name="Itoh T."/>
            <person name="Sato K."/>
        </authorList>
    </citation>
    <scope>NUCLEOTIDE SEQUENCE</scope>
</reference>
<dbReference type="EMBL" id="AK372452">
    <property type="protein sequence ID" value="BAK03650.1"/>
    <property type="molecule type" value="mRNA"/>
</dbReference>
<dbReference type="AlphaFoldDB" id="F2E8H8"/>
<evidence type="ECO:0000313" key="1">
    <source>
        <dbReference type="EMBL" id="BAK03650.1"/>
    </source>
</evidence>
<accession>F2E8H8</accession>
<proteinExistence type="evidence at transcript level"/>
<name>F2E8H8_HORVV</name>
<protein>
    <submittedName>
        <fullName evidence="1">Predicted protein</fullName>
    </submittedName>
</protein>